<evidence type="ECO:0000256" key="2">
    <source>
        <dbReference type="ARBA" id="ARBA00023157"/>
    </source>
</evidence>
<feature type="domain" description="TIL" evidence="4">
    <location>
        <begin position="39"/>
        <end position="96"/>
    </location>
</feature>
<dbReference type="EMBL" id="BMAW01011992">
    <property type="protein sequence ID" value="GFT26486.1"/>
    <property type="molecule type" value="Genomic_DNA"/>
</dbReference>
<dbReference type="InterPro" id="IPR036084">
    <property type="entry name" value="Ser_inhib-like_sf"/>
</dbReference>
<dbReference type="CDD" id="cd19941">
    <property type="entry name" value="TIL"/>
    <property type="match status" value="1"/>
</dbReference>
<dbReference type="InterPro" id="IPR002919">
    <property type="entry name" value="TIL_dom"/>
</dbReference>
<evidence type="ECO:0000313" key="5">
    <source>
        <dbReference type="EMBL" id="GFT26486.1"/>
    </source>
</evidence>
<protein>
    <recommendedName>
        <fullName evidence="4">TIL domain-containing protein</fullName>
    </recommendedName>
</protein>
<evidence type="ECO:0000256" key="3">
    <source>
        <dbReference type="SAM" id="SignalP"/>
    </source>
</evidence>
<organism evidence="5 6">
    <name type="scientific">Nephila pilipes</name>
    <name type="common">Giant wood spider</name>
    <name type="synonym">Nephila maculata</name>
    <dbReference type="NCBI Taxonomy" id="299642"/>
    <lineage>
        <taxon>Eukaryota</taxon>
        <taxon>Metazoa</taxon>
        <taxon>Ecdysozoa</taxon>
        <taxon>Arthropoda</taxon>
        <taxon>Chelicerata</taxon>
        <taxon>Arachnida</taxon>
        <taxon>Araneae</taxon>
        <taxon>Araneomorphae</taxon>
        <taxon>Entelegynae</taxon>
        <taxon>Araneoidea</taxon>
        <taxon>Nephilidae</taxon>
        <taxon>Nephila</taxon>
    </lineage>
</organism>
<dbReference type="InterPro" id="IPR051368">
    <property type="entry name" value="SerProtInhib-TIL_Domain"/>
</dbReference>
<gene>
    <name evidence="5" type="ORF">NPIL_638311</name>
</gene>
<feature type="chain" id="PRO_5036480041" description="TIL domain-containing protein" evidence="3">
    <location>
        <begin position="37"/>
        <end position="98"/>
    </location>
</feature>
<dbReference type="GO" id="GO:0030414">
    <property type="term" value="F:peptidase inhibitor activity"/>
    <property type="evidence" value="ECO:0007669"/>
    <property type="project" value="UniProtKB-KW"/>
</dbReference>
<dbReference type="Pfam" id="PF01826">
    <property type="entry name" value="TIL"/>
    <property type="match status" value="1"/>
</dbReference>
<dbReference type="Gene3D" id="2.10.25.10">
    <property type="entry name" value="Laminin"/>
    <property type="match status" value="1"/>
</dbReference>
<keyword evidence="6" id="KW-1185">Reference proteome</keyword>
<evidence type="ECO:0000256" key="1">
    <source>
        <dbReference type="ARBA" id="ARBA00022690"/>
    </source>
</evidence>
<keyword evidence="1" id="KW-0646">Protease inhibitor</keyword>
<reference evidence="5" key="1">
    <citation type="submission" date="2020-08" db="EMBL/GenBank/DDBJ databases">
        <title>Multicomponent nature underlies the extraordinary mechanical properties of spider dragline silk.</title>
        <authorList>
            <person name="Kono N."/>
            <person name="Nakamura H."/>
            <person name="Mori M."/>
            <person name="Yoshida Y."/>
            <person name="Ohtoshi R."/>
            <person name="Malay A.D."/>
            <person name="Moran D.A.P."/>
            <person name="Tomita M."/>
            <person name="Numata K."/>
            <person name="Arakawa K."/>
        </authorList>
    </citation>
    <scope>NUCLEOTIDE SEQUENCE</scope>
</reference>
<dbReference type="PANTHER" id="PTHR23259">
    <property type="entry name" value="RIDDLE"/>
    <property type="match status" value="1"/>
</dbReference>
<keyword evidence="3" id="KW-0732">Signal</keyword>
<dbReference type="Proteomes" id="UP000887013">
    <property type="component" value="Unassembled WGS sequence"/>
</dbReference>
<proteinExistence type="predicted"/>
<keyword evidence="2" id="KW-1015">Disulfide bond</keyword>
<sequence length="98" mass="10946">MFIIPRARQFCKHFGINMKTFLVFCVITLTLCVTLSSQCPSNQHRESCASDCPITCKNRNNPPQICPAVCFNGCVCNKGYIKKDDKNGPCVKPDECPN</sequence>
<dbReference type="PANTHER" id="PTHR23259:SF70">
    <property type="entry name" value="ACCESSORY GLAND PROTEIN ACP62F-RELATED"/>
    <property type="match status" value="1"/>
</dbReference>
<evidence type="ECO:0000259" key="4">
    <source>
        <dbReference type="Pfam" id="PF01826"/>
    </source>
</evidence>
<comment type="caution">
    <text evidence="5">The sequence shown here is derived from an EMBL/GenBank/DDBJ whole genome shotgun (WGS) entry which is preliminary data.</text>
</comment>
<dbReference type="SUPFAM" id="SSF57567">
    <property type="entry name" value="Serine protease inhibitors"/>
    <property type="match status" value="1"/>
</dbReference>
<evidence type="ECO:0000313" key="6">
    <source>
        <dbReference type="Proteomes" id="UP000887013"/>
    </source>
</evidence>
<name>A0A8X6NP39_NEPPI</name>
<dbReference type="OrthoDB" id="6432833at2759"/>
<accession>A0A8X6NP39</accession>
<dbReference type="AlphaFoldDB" id="A0A8X6NP39"/>
<feature type="signal peptide" evidence="3">
    <location>
        <begin position="1"/>
        <end position="36"/>
    </location>
</feature>